<feature type="compositionally biased region" description="Polar residues" evidence="2">
    <location>
        <begin position="43"/>
        <end position="53"/>
    </location>
</feature>
<evidence type="ECO:0000313" key="5">
    <source>
        <dbReference type="Proteomes" id="UP001591681"/>
    </source>
</evidence>
<keyword evidence="5" id="KW-1185">Reference proteome</keyword>
<evidence type="ECO:0000256" key="3">
    <source>
        <dbReference type="SAM" id="SignalP"/>
    </source>
</evidence>
<sequence length="120" mass="13618">MFAILSLVSSQGAMAARYPWWKSLTARKKRDSPVQKDLDPDNTAESALDSSTPAVDPRENTSLISDDTYDDSQEESAFNENTSRRNLRVSRSGRFKEKRRIRVNLPENNNFYETSTAVAK</sequence>
<comment type="similarity">
    <text evidence="1">Belongs to the PRR15 family.</text>
</comment>
<dbReference type="Proteomes" id="UP001591681">
    <property type="component" value="Unassembled WGS sequence"/>
</dbReference>
<gene>
    <name evidence="4" type="ORF">ACEWY4_027718</name>
</gene>
<dbReference type="AlphaFoldDB" id="A0ABD1IPB4"/>
<organism evidence="4 5">
    <name type="scientific">Coilia grayii</name>
    <name type="common">Gray's grenadier anchovy</name>
    <dbReference type="NCBI Taxonomy" id="363190"/>
    <lineage>
        <taxon>Eukaryota</taxon>
        <taxon>Metazoa</taxon>
        <taxon>Chordata</taxon>
        <taxon>Craniata</taxon>
        <taxon>Vertebrata</taxon>
        <taxon>Euteleostomi</taxon>
        <taxon>Actinopterygii</taxon>
        <taxon>Neopterygii</taxon>
        <taxon>Teleostei</taxon>
        <taxon>Clupei</taxon>
        <taxon>Clupeiformes</taxon>
        <taxon>Clupeoidei</taxon>
        <taxon>Engraulidae</taxon>
        <taxon>Coilinae</taxon>
        <taxon>Coilia</taxon>
    </lineage>
</organism>
<evidence type="ECO:0000256" key="1">
    <source>
        <dbReference type="ARBA" id="ARBA00010096"/>
    </source>
</evidence>
<comment type="caution">
    <text evidence="4">The sequence shown here is derived from an EMBL/GenBank/DDBJ whole genome shotgun (WGS) entry which is preliminary data.</text>
</comment>
<feature type="chain" id="PRO_5044822939" evidence="3">
    <location>
        <begin position="16"/>
        <end position="120"/>
    </location>
</feature>
<feature type="signal peptide" evidence="3">
    <location>
        <begin position="1"/>
        <end position="15"/>
    </location>
</feature>
<protein>
    <submittedName>
        <fullName evidence="4">Uncharacterized protein</fullName>
    </submittedName>
</protein>
<dbReference type="PANTHER" id="PTHR14581">
    <property type="match status" value="1"/>
</dbReference>
<keyword evidence="3" id="KW-0732">Signal</keyword>
<dbReference type="EMBL" id="JBHFQA010000129">
    <property type="protein sequence ID" value="KAL2076684.1"/>
    <property type="molecule type" value="Genomic_DNA"/>
</dbReference>
<dbReference type="PANTHER" id="PTHR14581:SF4">
    <property type="entry name" value="PROLINE-RICH PROTEIN 15"/>
    <property type="match status" value="1"/>
</dbReference>
<name>A0ABD1IPB4_9TELE</name>
<proteinExistence type="inferred from homology"/>
<evidence type="ECO:0000313" key="4">
    <source>
        <dbReference type="EMBL" id="KAL2076684.1"/>
    </source>
</evidence>
<reference evidence="4 5" key="1">
    <citation type="submission" date="2024-09" db="EMBL/GenBank/DDBJ databases">
        <title>A chromosome-level genome assembly of Gray's grenadier anchovy, Coilia grayii.</title>
        <authorList>
            <person name="Fu Z."/>
        </authorList>
    </citation>
    <scope>NUCLEOTIDE SEQUENCE [LARGE SCALE GENOMIC DNA]</scope>
    <source>
        <strain evidence="4">G4</strain>
        <tissue evidence="4">Muscle</tissue>
    </source>
</reference>
<dbReference type="Pfam" id="PF15321">
    <property type="entry name" value="ATAD4"/>
    <property type="match status" value="1"/>
</dbReference>
<dbReference type="InterPro" id="IPR028237">
    <property type="entry name" value="PRR15"/>
</dbReference>
<accession>A0ABD1IPB4</accession>
<feature type="region of interest" description="Disordered" evidence="2">
    <location>
        <begin position="28"/>
        <end position="86"/>
    </location>
</feature>
<evidence type="ECO:0000256" key="2">
    <source>
        <dbReference type="SAM" id="MobiDB-lite"/>
    </source>
</evidence>